<evidence type="ECO:0000256" key="2">
    <source>
        <dbReference type="ARBA" id="ARBA00022741"/>
    </source>
</evidence>
<dbReference type="Gene3D" id="3.50.7.10">
    <property type="entry name" value="GroEL"/>
    <property type="match status" value="1"/>
</dbReference>
<evidence type="ECO:0000256" key="5">
    <source>
        <dbReference type="ARBA" id="ARBA00023235"/>
    </source>
</evidence>
<dbReference type="NCBIfam" id="NF009489">
    <property type="entry name" value="PRK12851.1"/>
    <property type="match status" value="1"/>
</dbReference>
<accession>C9LJ71</accession>
<dbReference type="GO" id="GO:0016853">
    <property type="term" value="F:isomerase activity"/>
    <property type="evidence" value="ECO:0007669"/>
    <property type="project" value="UniProtKB-KW"/>
</dbReference>
<dbReference type="Pfam" id="PF00118">
    <property type="entry name" value="Cpn60_TCP1"/>
    <property type="match status" value="1"/>
</dbReference>
<dbReference type="AlphaFoldDB" id="C9LJ71"/>
<comment type="similarity">
    <text evidence="1 6 7">Belongs to the chaperonin (HSP60) family.</text>
</comment>
<feature type="binding site" evidence="6">
    <location>
        <begin position="29"/>
        <end position="32"/>
    </location>
    <ligand>
        <name>ATP</name>
        <dbReference type="ChEBI" id="CHEBI:30616"/>
    </ligand>
</feature>
<dbReference type="PROSITE" id="PS00296">
    <property type="entry name" value="CHAPERONINS_CPN60"/>
    <property type="match status" value="1"/>
</dbReference>
<dbReference type="RefSeq" id="WP_006256065.1">
    <property type="nucleotide sequence ID" value="NZ_GG700643.1"/>
</dbReference>
<comment type="caution">
    <text evidence="6">Lacks conserved residue(s) required for the propagation of feature annotation.</text>
</comment>
<dbReference type="GO" id="GO:0042026">
    <property type="term" value="P:protein refolding"/>
    <property type="evidence" value="ECO:0007669"/>
    <property type="project" value="UniProtKB-UniRule"/>
</dbReference>
<organism evidence="9 10">
    <name type="scientific">Alloprevotella tannerae ATCC 51259</name>
    <dbReference type="NCBI Taxonomy" id="626522"/>
    <lineage>
        <taxon>Bacteria</taxon>
        <taxon>Pseudomonadati</taxon>
        <taxon>Bacteroidota</taxon>
        <taxon>Bacteroidia</taxon>
        <taxon>Bacteroidales</taxon>
        <taxon>Prevotellaceae</taxon>
        <taxon>Alloprevotella</taxon>
    </lineage>
</organism>
<dbReference type="PRINTS" id="PR00298">
    <property type="entry name" value="CHAPERONIN60"/>
</dbReference>
<evidence type="ECO:0000313" key="10">
    <source>
        <dbReference type="Proteomes" id="UP000003460"/>
    </source>
</evidence>
<dbReference type="InterPro" id="IPR002423">
    <property type="entry name" value="Cpn60/GroEL/TCP-1"/>
</dbReference>
<dbReference type="InterPro" id="IPR027409">
    <property type="entry name" value="GroEL-like_apical_dom_sf"/>
</dbReference>
<dbReference type="GO" id="GO:0005737">
    <property type="term" value="C:cytoplasm"/>
    <property type="evidence" value="ECO:0007669"/>
    <property type="project" value="UniProtKB-SubCell"/>
</dbReference>
<dbReference type="GO" id="GO:0140662">
    <property type="term" value="F:ATP-dependent protein folding chaperone"/>
    <property type="evidence" value="ECO:0007669"/>
    <property type="project" value="InterPro"/>
</dbReference>
<dbReference type="NCBIfam" id="NF000592">
    <property type="entry name" value="PRK00013.1"/>
    <property type="match status" value="1"/>
</dbReference>
<dbReference type="NCBIfam" id="NF009488">
    <property type="entry name" value="PRK12850.1"/>
    <property type="match status" value="1"/>
</dbReference>
<dbReference type="GeneID" id="84576957"/>
<dbReference type="GO" id="GO:0005524">
    <property type="term" value="F:ATP binding"/>
    <property type="evidence" value="ECO:0007669"/>
    <property type="project" value="UniProtKB-UniRule"/>
</dbReference>
<name>C9LJ71_9BACT</name>
<evidence type="ECO:0000256" key="3">
    <source>
        <dbReference type="ARBA" id="ARBA00022840"/>
    </source>
</evidence>
<dbReference type="NCBIfam" id="TIGR02348">
    <property type="entry name" value="GroEL"/>
    <property type="match status" value="1"/>
</dbReference>
<dbReference type="OrthoDB" id="9766614at2"/>
<sequence>MAKEIKYNVEAREALRQGADALANAVKVTLGPKGRNVVIDKKYGAPRITKDGVTVAKEVELEDNFENAGAQLVKSVASKTGDDAGDGTTTATILTQAILTEGMKNVAAGANPLDLKRGMDKAVAKVVESIKAQAEQVGENYDKIEQVASISANNDVEIGKLIADGMRAVSVNGVITIEDAKGRDTVLKTVEGMQFDRGYLSPYFVTDAEKMQCEMEKPYILIYDKKISNLKDFLPILEPAVQSGRPLLVIAEDVDSEALTTLVVNRLRSQLKICAVKAPGFGDRRKAMLEDIAVLTGGVVISEEKGLKLEQATLEMLGSAEKVTITKENTTIVNGVGNKEAIKERVTQIKNEINNSTSSYDKEKLQERLAKLSGGVCVLEVGAASETEQKEKKDRCDDALCATRAAIEEGIVTGGGVSYIRAQESLEGLQGDNADETTGIHIIRRAIEEPLRQICSNAGLEGAVIVNKVREGKGNFGFNAKTEQFEDLRQAGVIDPAKVSRVALENAASVAGMFLTTECVITDKKEDKPEMPMAPGAGMGGMM</sequence>
<evidence type="ECO:0000256" key="7">
    <source>
        <dbReference type="RuleBase" id="RU000418"/>
    </source>
</evidence>
<dbReference type="InterPro" id="IPR027410">
    <property type="entry name" value="TCP-1-like_intermed_sf"/>
</dbReference>
<evidence type="ECO:0000256" key="4">
    <source>
        <dbReference type="ARBA" id="ARBA00023186"/>
    </source>
</evidence>
<dbReference type="CDD" id="cd03344">
    <property type="entry name" value="GroEL"/>
    <property type="match status" value="1"/>
</dbReference>
<reference evidence="9" key="1">
    <citation type="submission" date="2009-09" db="EMBL/GenBank/DDBJ databases">
        <authorList>
            <person name="Weinstock G."/>
            <person name="Sodergren E."/>
            <person name="Clifton S."/>
            <person name="Fulton L."/>
            <person name="Fulton B."/>
            <person name="Courtney L."/>
            <person name="Fronick C."/>
            <person name="Harrison M."/>
            <person name="Strong C."/>
            <person name="Farmer C."/>
            <person name="Delahaunty K."/>
            <person name="Markovic C."/>
            <person name="Hall O."/>
            <person name="Minx P."/>
            <person name="Tomlinson C."/>
            <person name="Mitreva M."/>
            <person name="Nelson J."/>
            <person name="Hou S."/>
            <person name="Wollam A."/>
            <person name="Pepin K.H."/>
            <person name="Johnson M."/>
            <person name="Bhonagiri V."/>
            <person name="Nash W.E."/>
            <person name="Warren W."/>
            <person name="Chinwalla A."/>
            <person name="Mardis E.R."/>
            <person name="Wilson R.K."/>
        </authorList>
    </citation>
    <scope>NUCLEOTIDE SEQUENCE [LARGE SCALE GENOMIC DNA]</scope>
    <source>
        <strain evidence="9">ATCC 51259</strain>
    </source>
</reference>
<keyword evidence="6" id="KW-0963">Cytoplasm</keyword>
<keyword evidence="2 6" id="KW-0547">Nucleotide-binding</keyword>
<evidence type="ECO:0000256" key="1">
    <source>
        <dbReference type="ARBA" id="ARBA00006607"/>
    </source>
</evidence>
<evidence type="ECO:0000313" key="9">
    <source>
        <dbReference type="EMBL" id="EEX70830.1"/>
    </source>
</evidence>
<proteinExistence type="inferred from homology"/>
<evidence type="ECO:0000256" key="8">
    <source>
        <dbReference type="RuleBase" id="RU000419"/>
    </source>
</evidence>
<dbReference type="FunFam" id="3.50.7.10:FF:000001">
    <property type="entry name" value="60 kDa chaperonin"/>
    <property type="match status" value="1"/>
</dbReference>
<feature type="binding site" evidence="6">
    <location>
        <position position="50"/>
    </location>
    <ligand>
        <name>ATP</name>
        <dbReference type="ChEBI" id="CHEBI:30616"/>
    </ligand>
</feature>
<comment type="function">
    <text evidence="6 8">Together with its co-chaperonin GroES, plays an essential role in assisting protein folding. The GroEL-GroES system forms a nano-cage that allows encapsulation of the non-native substrate proteins and provides a physical environment optimized to promote and accelerate protein folding.</text>
</comment>
<dbReference type="SUPFAM" id="SSF52029">
    <property type="entry name" value="GroEL apical domain-like"/>
    <property type="match status" value="1"/>
</dbReference>
<protein>
    <recommendedName>
        <fullName evidence="6">Chaperonin GroEL</fullName>
        <ecNumber evidence="6">5.6.1.7</ecNumber>
    </recommendedName>
    <alternativeName>
        <fullName evidence="6">60 kDa chaperonin</fullName>
    </alternativeName>
    <alternativeName>
        <fullName evidence="6">Chaperonin-60</fullName>
        <shortName evidence="6">Cpn60</shortName>
    </alternativeName>
</protein>
<feature type="binding site" evidence="6">
    <location>
        <position position="495"/>
    </location>
    <ligand>
        <name>ATP</name>
        <dbReference type="ChEBI" id="CHEBI:30616"/>
    </ligand>
</feature>
<feature type="binding site" evidence="6">
    <location>
        <position position="415"/>
    </location>
    <ligand>
        <name>ATP</name>
        <dbReference type="ChEBI" id="CHEBI:30616"/>
    </ligand>
</feature>
<dbReference type="SUPFAM" id="SSF48592">
    <property type="entry name" value="GroEL equatorial domain-like"/>
    <property type="match status" value="1"/>
</dbReference>
<comment type="subunit">
    <text evidence="6 8">Forms a cylinder of 14 subunits composed of two heptameric rings stacked back-to-back. Interacts with the co-chaperonin GroES.</text>
</comment>
<keyword evidence="10" id="KW-1185">Reference proteome</keyword>
<comment type="caution">
    <text evidence="9">The sequence shown here is derived from an EMBL/GenBank/DDBJ whole genome shotgun (WGS) entry which is preliminary data.</text>
</comment>
<dbReference type="Proteomes" id="UP000003460">
    <property type="component" value="Unassembled WGS sequence"/>
</dbReference>
<dbReference type="EC" id="5.6.1.7" evidence="6"/>
<dbReference type="InterPro" id="IPR018370">
    <property type="entry name" value="Chaperonin_Cpn60_CS"/>
</dbReference>
<dbReference type="Gene3D" id="1.10.560.10">
    <property type="entry name" value="GroEL-like equatorial domain"/>
    <property type="match status" value="1"/>
</dbReference>
<comment type="subcellular location">
    <subcellularLocation>
        <location evidence="6">Cytoplasm</location>
    </subcellularLocation>
</comment>
<dbReference type="Gene3D" id="3.30.260.10">
    <property type="entry name" value="TCP-1-like chaperonin intermediate domain"/>
    <property type="match status" value="1"/>
</dbReference>
<dbReference type="PANTHER" id="PTHR45633">
    <property type="entry name" value="60 KDA HEAT SHOCK PROTEIN, MITOCHONDRIAL"/>
    <property type="match status" value="1"/>
</dbReference>
<dbReference type="InterPro" id="IPR027413">
    <property type="entry name" value="GROEL-like_equatorial_sf"/>
</dbReference>
<feature type="binding site" evidence="6">
    <location>
        <begin position="86"/>
        <end position="90"/>
    </location>
    <ligand>
        <name>ATP</name>
        <dbReference type="ChEBI" id="CHEBI:30616"/>
    </ligand>
</feature>
<evidence type="ECO:0000256" key="6">
    <source>
        <dbReference type="HAMAP-Rule" id="MF_00600"/>
    </source>
</evidence>
<dbReference type="HAMAP" id="MF_00600">
    <property type="entry name" value="CH60"/>
    <property type="match status" value="1"/>
</dbReference>
<dbReference type="GO" id="GO:0051082">
    <property type="term" value="F:unfolded protein binding"/>
    <property type="evidence" value="ECO:0007669"/>
    <property type="project" value="UniProtKB-UniRule"/>
</dbReference>
<keyword evidence="5 6" id="KW-0413">Isomerase</keyword>
<gene>
    <name evidence="6 9" type="primary">groL</name>
    <name evidence="6" type="synonym">groEL</name>
    <name evidence="9" type="ORF">GCWU000325_02283</name>
</gene>
<dbReference type="STRING" id="626522.GCWU000325_02283"/>
<dbReference type="HOGENOM" id="CLU_016503_3_0_10"/>
<dbReference type="EMBL" id="ACIJ02000025">
    <property type="protein sequence ID" value="EEX70830.1"/>
    <property type="molecule type" value="Genomic_DNA"/>
</dbReference>
<dbReference type="SUPFAM" id="SSF54849">
    <property type="entry name" value="GroEL-intermediate domain like"/>
    <property type="match status" value="1"/>
</dbReference>
<dbReference type="eggNOG" id="COG0459">
    <property type="taxonomic scope" value="Bacteria"/>
</dbReference>
<keyword evidence="3 6" id="KW-0067">ATP-binding</keyword>
<keyword evidence="4 6" id="KW-0143">Chaperone</keyword>
<dbReference type="InterPro" id="IPR001844">
    <property type="entry name" value="Cpn60/GroEL"/>
</dbReference>
<dbReference type="NCBIfam" id="NF009487">
    <property type="entry name" value="PRK12849.1"/>
    <property type="match status" value="1"/>
</dbReference>